<evidence type="ECO:0000259" key="4">
    <source>
        <dbReference type="PROSITE" id="PS51352"/>
    </source>
</evidence>
<keyword evidence="3" id="KW-0676">Redox-active center</keyword>
<evidence type="ECO:0000313" key="6">
    <source>
        <dbReference type="Proteomes" id="UP000250369"/>
    </source>
</evidence>
<reference evidence="5 6" key="1">
    <citation type="journal article" date="2009" name="Int. J. Syst. Evol. Microbiol.">
        <title>Paenibacillus contaminans sp. nov., isolated from a contaminated laboratory plate.</title>
        <authorList>
            <person name="Chou J.H."/>
            <person name="Lee J.H."/>
            <person name="Lin M.C."/>
            <person name="Chang P.S."/>
            <person name="Arun A.B."/>
            <person name="Young C.C."/>
            <person name="Chen W.M."/>
        </authorList>
    </citation>
    <scope>NUCLEOTIDE SEQUENCE [LARGE SCALE GENOMIC DNA]</scope>
    <source>
        <strain evidence="5 6">CKOBP-6</strain>
    </source>
</reference>
<dbReference type="AlphaFoldDB" id="A0A329LNE7"/>
<keyword evidence="6" id="KW-1185">Reference proteome</keyword>
<dbReference type="PANTHER" id="PTHR45663">
    <property type="entry name" value="GEO12009P1"/>
    <property type="match status" value="1"/>
</dbReference>
<dbReference type="SUPFAM" id="SSF52833">
    <property type="entry name" value="Thioredoxin-like"/>
    <property type="match status" value="1"/>
</dbReference>
<dbReference type="InterPro" id="IPR013766">
    <property type="entry name" value="Thioredoxin_domain"/>
</dbReference>
<dbReference type="Pfam" id="PF00085">
    <property type="entry name" value="Thioredoxin"/>
    <property type="match status" value="1"/>
</dbReference>
<evidence type="ECO:0000313" key="5">
    <source>
        <dbReference type="EMBL" id="RAV09515.1"/>
    </source>
</evidence>
<dbReference type="GO" id="GO:0045454">
    <property type="term" value="P:cell redox homeostasis"/>
    <property type="evidence" value="ECO:0007669"/>
    <property type="project" value="TreeGrafter"/>
</dbReference>
<comment type="similarity">
    <text evidence="1">Belongs to the thioredoxin family.</text>
</comment>
<comment type="caution">
    <text evidence="5">The sequence shown here is derived from an EMBL/GenBank/DDBJ whole genome shotgun (WGS) entry which is preliminary data.</text>
</comment>
<dbReference type="Proteomes" id="UP000250369">
    <property type="component" value="Unassembled WGS sequence"/>
</dbReference>
<dbReference type="OrthoDB" id="32134at2"/>
<evidence type="ECO:0000256" key="3">
    <source>
        <dbReference type="ARBA" id="ARBA00023284"/>
    </source>
</evidence>
<dbReference type="PANTHER" id="PTHR45663:SF11">
    <property type="entry name" value="GEO12009P1"/>
    <property type="match status" value="1"/>
</dbReference>
<evidence type="ECO:0000256" key="1">
    <source>
        <dbReference type="ARBA" id="ARBA00008987"/>
    </source>
</evidence>
<dbReference type="InterPro" id="IPR036249">
    <property type="entry name" value="Thioredoxin-like_sf"/>
</dbReference>
<accession>A0A329LNE7</accession>
<dbReference type="PROSITE" id="PS51352">
    <property type="entry name" value="THIOREDOXIN_2"/>
    <property type="match status" value="1"/>
</dbReference>
<evidence type="ECO:0000256" key="2">
    <source>
        <dbReference type="ARBA" id="ARBA00023157"/>
    </source>
</evidence>
<organism evidence="5 6">
    <name type="scientific">Paenibacillus contaminans</name>
    <dbReference type="NCBI Taxonomy" id="450362"/>
    <lineage>
        <taxon>Bacteria</taxon>
        <taxon>Bacillati</taxon>
        <taxon>Bacillota</taxon>
        <taxon>Bacilli</taxon>
        <taxon>Bacillales</taxon>
        <taxon>Paenibacillaceae</taxon>
        <taxon>Paenibacillus</taxon>
    </lineage>
</organism>
<sequence length="159" mass="18228">MKKLIVYLSAIVAVFVLLFVVKSMTTAGSNEDAQRLYNVKASKLTPQTVEKLKDPNYQNIILPASFDKSLENKEPMFVYYFQPDCSHCAVVTPMLSPLAKDLGVDMKQFNLTEFKNYWQKSKIEGTPTLVYYKDGKEVDRIVGENSKEKYTEFLNKYKG</sequence>
<dbReference type="CDD" id="cd02947">
    <property type="entry name" value="TRX_family"/>
    <property type="match status" value="1"/>
</dbReference>
<gene>
    <name evidence="5" type="ORF">DQG23_39465</name>
</gene>
<keyword evidence="2" id="KW-1015">Disulfide bond</keyword>
<dbReference type="RefSeq" id="WP_113036550.1">
    <property type="nucleotide sequence ID" value="NZ_QMFB01000049.1"/>
</dbReference>
<protein>
    <submittedName>
        <fullName evidence="5">Thioredoxin</fullName>
    </submittedName>
</protein>
<feature type="domain" description="Thioredoxin" evidence="4">
    <location>
        <begin position="43"/>
        <end position="159"/>
    </location>
</feature>
<dbReference type="EMBL" id="QMFB01000049">
    <property type="protein sequence ID" value="RAV09515.1"/>
    <property type="molecule type" value="Genomic_DNA"/>
</dbReference>
<name>A0A329LNE7_9BACL</name>
<dbReference type="Gene3D" id="3.40.30.10">
    <property type="entry name" value="Glutaredoxin"/>
    <property type="match status" value="1"/>
</dbReference>
<dbReference type="GO" id="GO:0005829">
    <property type="term" value="C:cytosol"/>
    <property type="evidence" value="ECO:0007669"/>
    <property type="project" value="TreeGrafter"/>
</dbReference>
<dbReference type="GO" id="GO:0015035">
    <property type="term" value="F:protein-disulfide reductase activity"/>
    <property type="evidence" value="ECO:0007669"/>
    <property type="project" value="TreeGrafter"/>
</dbReference>
<proteinExistence type="inferred from homology"/>